<sequence length="543" mass="57170">MSEAQKSPRSLRATTVALHRVLWKRGLQGNSAQIMMIVLLAIYGFLGVFNLGAMVGFALYSGGDSFHALTGANVIGVVVYLLLAVFLPAGERQLDSDSFVGLPVRMQEARPGLMAIAFINSRVIISAVCSIVWAVLGSIFIVNFGAAIPAVSIVAFVVGMVLSWFVTIVLSECVVNVARTFTFLDSDKGKAFAGIFGVVLILAMLSLNGRFDGAIPLGAIGDVAAWTPLSAATGWATALANGSYIEAGIQLLIAAATVVALVAWWRYLIARDFAKPGLLRASKAPIKDHGVSRLRLHGVAYRSPAAMEYSRSLLYMGRDSRLLGTLLMLPLVGVFAIYKVVTGDFTLGMGGLVFLGLLSGLVAVNDFGYDGPSGWCKMVTPTPPHKYFAARHFAHITPAVLFVLCVTVVATIFGGRPLLSVCFGCASLGMLLSSGACSAVLSAVNPYPTSAPGTNPLADKSGYSAGAFVGAFLGFFLGWVASAPGLVLMVIGYNNDSVALLCSGAALALVIPVIAEFLCLHFVGKHVDSKMPEIYAKVDAWVK</sequence>
<proteinExistence type="predicted"/>
<protein>
    <submittedName>
        <fullName evidence="2">Uncharacterized protein</fullName>
    </submittedName>
</protein>
<dbReference type="AlphaFoldDB" id="A0A2Z2IYW7"/>
<dbReference type="EMBL" id="CP021252">
    <property type="protein sequence ID" value="ART21880.1"/>
    <property type="molecule type" value="Genomic_DNA"/>
</dbReference>
<evidence type="ECO:0000313" key="3">
    <source>
        <dbReference type="Proteomes" id="UP000250197"/>
    </source>
</evidence>
<feature type="transmembrane region" description="Helical" evidence="1">
    <location>
        <begin position="34"/>
        <end position="60"/>
    </location>
</feature>
<feature type="transmembrane region" description="Helical" evidence="1">
    <location>
        <begin position="191"/>
        <end position="207"/>
    </location>
</feature>
<evidence type="ECO:0000256" key="1">
    <source>
        <dbReference type="SAM" id="Phobius"/>
    </source>
</evidence>
<dbReference type="Proteomes" id="UP000250197">
    <property type="component" value="Chromosome"/>
</dbReference>
<feature type="transmembrane region" description="Helical" evidence="1">
    <location>
        <begin position="322"/>
        <end position="341"/>
    </location>
</feature>
<keyword evidence="1" id="KW-1133">Transmembrane helix</keyword>
<feature type="transmembrane region" description="Helical" evidence="1">
    <location>
        <begin position="347"/>
        <end position="367"/>
    </location>
</feature>
<keyword evidence="1" id="KW-0472">Membrane</keyword>
<feature type="transmembrane region" description="Helical" evidence="1">
    <location>
        <begin position="249"/>
        <end position="269"/>
    </location>
</feature>
<feature type="transmembrane region" description="Helical" evidence="1">
    <location>
        <begin position="418"/>
        <end position="444"/>
    </location>
</feature>
<feature type="transmembrane region" description="Helical" evidence="1">
    <location>
        <begin position="147"/>
        <end position="170"/>
    </location>
</feature>
<feature type="transmembrane region" description="Helical" evidence="1">
    <location>
        <begin position="465"/>
        <end position="492"/>
    </location>
</feature>
<feature type="transmembrane region" description="Helical" evidence="1">
    <location>
        <begin position="388"/>
        <end position="412"/>
    </location>
</feature>
<gene>
    <name evidence="2" type="ORF">CBE89_10580</name>
</gene>
<dbReference type="KEGG" id="cstr:CBE89_10580"/>
<feature type="transmembrane region" description="Helical" evidence="1">
    <location>
        <begin position="115"/>
        <end position="141"/>
    </location>
</feature>
<keyword evidence="1" id="KW-0812">Transmembrane</keyword>
<evidence type="ECO:0000313" key="2">
    <source>
        <dbReference type="EMBL" id="ART21880.1"/>
    </source>
</evidence>
<name>A0A2Z2IYW7_CORST</name>
<dbReference type="RefSeq" id="WP_086891911.1">
    <property type="nucleotide sequence ID" value="NZ_CP021252.1"/>
</dbReference>
<accession>A0A2Z2IYW7</accession>
<feature type="transmembrane region" description="Helical" evidence="1">
    <location>
        <begin position="66"/>
        <end position="87"/>
    </location>
</feature>
<feature type="transmembrane region" description="Helical" evidence="1">
    <location>
        <begin position="498"/>
        <end position="523"/>
    </location>
</feature>
<reference evidence="2 3" key="1">
    <citation type="submission" date="2017-05" db="EMBL/GenBank/DDBJ databases">
        <title>Complete genome sequence of Corynebacterium striatum KC-Na-1 isolated from Neophocaena asiaeorientalis in Korea.</title>
        <authorList>
            <person name="Kim J.H."/>
            <person name="Lee K."/>
        </authorList>
    </citation>
    <scope>NUCLEOTIDE SEQUENCE [LARGE SCALE GENOMIC DNA]</scope>
    <source>
        <strain evidence="2 3">KC-Na-01</strain>
    </source>
</reference>
<organism evidence="2 3">
    <name type="scientific">Corynebacterium striatum</name>
    <dbReference type="NCBI Taxonomy" id="43770"/>
    <lineage>
        <taxon>Bacteria</taxon>
        <taxon>Bacillati</taxon>
        <taxon>Actinomycetota</taxon>
        <taxon>Actinomycetes</taxon>
        <taxon>Mycobacteriales</taxon>
        <taxon>Corynebacteriaceae</taxon>
        <taxon>Corynebacterium</taxon>
    </lineage>
</organism>